<keyword evidence="2 8" id="KW-0808">Transferase</keyword>
<reference evidence="8" key="2">
    <citation type="submission" date="2020-06" db="EMBL/GenBank/DDBJ databases">
        <title>Helianthus annuus Genome sequencing and assembly Release 2.</title>
        <authorList>
            <person name="Gouzy J."/>
            <person name="Langlade N."/>
            <person name="Munos S."/>
        </authorList>
    </citation>
    <scope>NUCLEOTIDE SEQUENCE</scope>
    <source>
        <tissue evidence="8">Leaves</tissue>
    </source>
</reference>
<evidence type="ECO:0000256" key="3">
    <source>
        <dbReference type="ARBA" id="ARBA00022741"/>
    </source>
</evidence>
<feature type="domain" description="Protein kinase" evidence="7">
    <location>
        <begin position="1"/>
        <end position="128"/>
    </location>
</feature>
<protein>
    <submittedName>
        <fullName evidence="8">Mitogen-activated protein kinase kinase kinase STE-STE11 family</fullName>
        <ecNumber evidence="8">2.7.11.25</ecNumber>
    </submittedName>
</protein>
<dbReference type="InterPro" id="IPR011009">
    <property type="entry name" value="Kinase-like_dom_sf"/>
</dbReference>
<comment type="similarity">
    <text evidence="1">Belongs to the protein kinase superfamily. STE Ser/Thr protein kinase family. MAP kinase kinase kinase subfamily.</text>
</comment>
<evidence type="ECO:0000313" key="9">
    <source>
        <dbReference type="Proteomes" id="UP000215914"/>
    </source>
</evidence>
<dbReference type="Pfam" id="PF00069">
    <property type="entry name" value="Pkinase"/>
    <property type="match status" value="1"/>
</dbReference>
<keyword evidence="6" id="KW-1133">Transmembrane helix</keyword>
<dbReference type="InterPro" id="IPR000719">
    <property type="entry name" value="Prot_kinase_dom"/>
</dbReference>
<sequence>MTKGSLARLYQKYELRNSQVSAYIRQILSGLNYLHERKVVHRDINCANILVDANGFVKLADFRLAKATALNDIKSCKETPYLMAPEIIFIFLNLLSDCIVYRLGMLLFSSIIIYCTTHRAGSSFLSGY</sequence>
<dbReference type="Proteomes" id="UP000215914">
    <property type="component" value="Unassembled WGS sequence"/>
</dbReference>
<dbReference type="SMART" id="SM00220">
    <property type="entry name" value="S_TKc"/>
    <property type="match status" value="1"/>
</dbReference>
<dbReference type="Gene3D" id="1.10.510.10">
    <property type="entry name" value="Transferase(Phosphotransferase) domain 1"/>
    <property type="match status" value="1"/>
</dbReference>
<dbReference type="EMBL" id="MNCJ02000323">
    <property type="protein sequence ID" value="KAF5796758.1"/>
    <property type="molecule type" value="Genomic_DNA"/>
</dbReference>
<evidence type="ECO:0000256" key="5">
    <source>
        <dbReference type="ARBA" id="ARBA00022840"/>
    </source>
</evidence>
<evidence type="ECO:0000313" key="8">
    <source>
        <dbReference type="EMBL" id="KAF5796758.1"/>
    </source>
</evidence>
<evidence type="ECO:0000256" key="4">
    <source>
        <dbReference type="ARBA" id="ARBA00022777"/>
    </source>
</evidence>
<keyword evidence="6" id="KW-0812">Transmembrane</keyword>
<dbReference type="Gramene" id="mRNA:HanXRQr2_Chr08g0355571">
    <property type="protein sequence ID" value="mRNA:HanXRQr2_Chr08g0355571"/>
    <property type="gene ID" value="HanXRQr2_Chr08g0355571"/>
</dbReference>
<gene>
    <name evidence="8" type="ORF">HanXRQr2_Chr08g0355571</name>
</gene>
<keyword evidence="6" id="KW-0472">Membrane</keyword>
<keyword evidence="9" id="KW-1185">Reference proteome</keyword>
<dbReference type="PROSITE" id="PS50011">
    <property type="entry name" value="PROTEIN_KINASE_DOM"/>
    <property type="match status" value="1"/>
</dbReference>
<feature type="transmembrane region" description="Helical" evidence="6">
    <location>
        <begin position="87"/>
        <end position="115"/>
    </location>
</feature>
<accession>A0A9K3IH76</accession>
<dbReference type="SUPFAM" id="SSF56112">
    <property type="entry name" value="Protein kinase-like (PK-like)"/>
    <property type="match status" value="1"/>
</dbReference>
<evidence type="ECO:0000259" key="7">
    <source>
        <dbReference type="PROSITE" id="PS50011"/>
    </source>
</evidence>
<dbReference type="GO" id="GO:0004709">
    <property type="term" value="F:MAP kinase kinase kinase activity"/>
    <property type="evidence" value="ECO:0007669"/>
    <property type="project" value="UniProtKB-EC"/>
</dbReference>
<evidence type="ECO:0000256" key="2">
    <source>
        <dbReference type="ARBA" id="ARBA00022679"/>
    </source>
</evidence>
<proteinExistence type="inferred from homology"/>
<evidence type="ECO:0000256" key="6">
    <source>
        <dbReference type="SAM" id="Phobius"/>
    </source>
</evidence>
<organism evidence="8 9">
    <name type="scientific">Helianthus annuus</name>
    <name type="common">Common sunflower</name>
    <dbReference type="NCBI Taxonomy" id="4232"/>
    <lineage>
        <taxon>Eukaryota</taxon>
        <taxon>Viridiplantae</taxon>
        <taxon>Streptophyta</taxon>
        <taxon>Embryophyta</taxon>
        <taxon>Tracheophyta</taxon>
        <taxon>Spermatophyta</taxon>
        <taxon>Magnoliopsida</taxon>
        <taxon>eudicotyledons</taxon>
        <taxon>Gunneridae</taxon>
        <taxon>Pentapetalae</taxon>
        <taxon>asterids</taxon>
        <taxon>campanulids</taxon>
        <taxon>Asterales</taxon>
        <taxon>Asteraceae</taxon>
        <taxon>Asteroideae</taxon>
        <taxon>Heliantheae alliance</taxon>
        <taxon>Heliantheae</taxon>
        <taxon>Helianthus</taxon>
    </lineage>
</organism>
<dbReference type="EC" id="2.7.11.25" evidence="8"/>
<keyword evidence="3" id="KW-0547">Nucleotide-binding</keyword>
<dbReference type="PANTHER" id="PTHR48016:SF44">
    <property type="entry name" value="MITOGEN-ACTIVATED PROTEIN KINASE KINASE KINASE STE-STE11 FAMILY"/>
    <property type="match status" value="1"/>
</dbReference>
<keyword evidence="5" id="KW-0067">ATP-binding</keyword>
<name>A0A9K3IH76_HELAN</name>
<dbReference type="InterPro" id="IPR050538">
    <property type="entry name" value="MAP_kinase_kinase_kinase"/>
</dbReference>
<keyword evidence="4 8" id="KW-0418">Kinase</keyword>
<dbReference type="AlphaFoldDB" id="A0A9K3IH76"/>
<dbReference type="GO" id="GO:0005524">
    <property type="term" value="F:ATP binding"/>
    <property type="evidence" value="ECO:0007669"/>
    <property type="project" value="UniProtKB-KW"/>
</dbReference>
<reference evidence="8" key="1">
    <citation type="journal article" date="2017" name="Nature">
        <title>The sunflower genome provides insights into oil metabolism, flowering and Asterid evolution.</title>
        <authorList>
            <person name="Badouin H."/>
            <person name="Gouzy J."/>
            <person name="Grassa C.J."/>
            <person name="Murat F."/>
            <person name="Staton S.E."/>
            <person name="Cottret L."/>
            <person name="Lelandais-Briere C."/>
            <person name="Owens G.L."/>
            <person name="Carrere S."/>
            <person name="Mayjonade B."/>
            <person name="Legrand L."/>
            <person name="Gill N."/>
            <person name="Kane N.C."/>
            <person name="Bowers J.E."/>
            <person name="Hubner S."/>
            <person name="Bellec A."/>
            <person name="Berard A."/>
            <person name="Berges H."/>
            <person name="Blanchet N."/>
            <person name="Boniface M.C."/>
            <person name="Brunel D."/>
            <person name="Catrice O."/>
            <person name="Chaidir N."/>
            <person name="Claudel C."/>
            <person name="Donnadieu C."/>
            <person name="Faraut T."/>
            <person name="Fievet G."/>
            <person name="Helmstetter N."/>
            <person name="King M."/>
            <person name="Knapp S.J."/>
            <person name="Lai Z."/>
            <person name="Le Paslier M.C."/>
            <person name="Lippi Y."/>
            <person name="Lorenzon L."/>
            <person name="Mandel J.R."/>
            <person name="Marage G."/>
            <person name="Marchand G."/>
            <person name="Marquand E."/>
            <person name="Bret-Mestries E."/>
            <person name="Morien E."/>
            <person name="Nambeesan S."/>
            <person name="Nguyen T."/>
            <person name="Pegot-Espagnet P."/>
            <person name="Pouilly N."/>
            <person name="Raftis F."/>
            <person name="Sallet E."/>
            <person name="Schiex T."/>
            <person name="Thomas J."/>
            <person name="Vandecasteele C."/>
            <person name="Vares D."/>
            <person name="Vear F."/>
            <person name="Vautrin S."/>
            <person name="Crespi M."/>
            <person name="Mangin B."/>
            <person name="Burke J.M."/>
            <person name="Salse J."/>
            <person name="Munos S."/>
            <person name="Vincourt P."/>
            <person name="Rieseberg L.H."/>
            <person name="Langlade N.B."/>
        </authorList>
    </citation>
    <scope>NUCLEOTIDE SEQUENCE</scope>
    <source>
        <tissue evidence="8">Leaves</tissue>
    </source>
</reference>
<dbReference type="PANTHER" id="PTHR48016">
    <property type="entry name" value="MAP KINASE KINASE KINASE SSK2-RELATED-RELATED"/>
    <property type="match status" value="1"/>
</dbReference>
<comment type="caution">
    <text evidence="8">The sequence shown here is derived from an EMBL/GenBank/DDBJ whole genome shotgun (WGS) entry which is preliminary data.</text>
</comment>
<evidence type="ECO:0000256" key="1">
    <source>
        <dbReference type="ARBA" id="ARBA00006529"/>
    </source>
</evidence>